<keyword evidence="4" id="KW-1185">Reference proteome</keyword>
<reference evidence="3 4" key="1">
    <citation type="journal article" date="2016" name="BMC Genomics">
        <title>Genome sequencing and secondary metabolism of the postharvest pathogen Penicillium griseofulvum.</title>
        <authorList>
            <person name="Banani H."/>
            <person name="Marcet-Houben M."/>
            <person name="Ballester A.R."/>
            <person name="Abbruscato P."/>
            <person name="Gonzalez-Candelas L."/>
            <person name="Gabaldon T."/>
            <person name="Spadaro D."/>
        </authorList>
    </citation>
    <scope>NUCLEOTIDE SEQUENCE [LARGE SCALE GENOMIC DNA]</scope>
    <source>
        <strain evidence="3 4">PG3</strain>
    </source>
</reference>
<feature type="domain" description="UBC core" evidence="2">
    <location>
        <begin position="12"/>
        <end position="173"/>
    </location>
</feature>
<name>A0A135LBY4_PENPA</name>
<accession>A0A135LBY4</accession>
<dbReference type="OrthoDB" id="5596422at2759"/>
<sequence>MSTSKLPCIPSLRKQQLHLEFASLRRAAPPGVYVSLAPGDPTLWNGVIFVRSGPYASAVLRFQIRFPDTYPDLPPLVTFATDLFHPLIVPLTTYTFSTGSASDNPVSATDDERLPPGGFSLRHGFPHWFGRAKRGMASGNTSRNVSGTSASAASAGHASSADPVTDNGEESNVSNPPVTSAASEGGDVEAPRLAQAPATDQFAERRDVVPVSEILDYIRSTFDDELVLDSLPVEVAGNPGAWHAWQAHRRGGPRGQLKRGSPQARLPGDWHWDGIWARRVKDEIENSHSEPMLYGGAGRGGIDETIRFSRLDDTTMNSVREKMVAMTGNGIPSRRSSLSTSAEYDSSELATSTRTPSLSDSLYNIDVVKVRQDHTTSSQGIRKTGLDNEDPFIDQTSRRRVGPRKNLMTPSGYQLAPQLLVRWSSGSYGSIEPCLSSKSPSDSGALEPPADTISKQKPRVDSGFRSLSNMLRPGSSGLICPLELPITFARMRSYAGWPCMGTDSMSVWTSVNVSADVEPISLPETSNLAPLDIIILFDSLQQSSVSLVTPMVLASSVLTSNLAINSDRVALACVDGSSRNSFELLLPLGFQSFETLRTALNSFSLRQLKKNKRKCPDAGNSIRQVSRLFYQSPRAAFCHLVFVSACPPEKLFISDVDTAIGIHTISPQLRFPLYTANHPLGWHIFYDADADDPRSREVHFMRKVSKVVRQLRTGLSPGALSDLKLFVEQGHGCQFESAMEDCHLSRLRPGETWVFKTKIGVPIGFYQETQLTEHPVLEDLIRQINSVLKAYSSEPVAQHVLSTRLEHQHSLLPKPHTICLDTHCTISRTPGVPPRSSGDRRNVSALMSYELDDEAISISLGSSSELS</sequence>
<dbReference type="CDD" id="cd23814">
    <property type="entry name" value="UEV_AKTIP"/>
    <property type="match status" value="1"/>
</dbReference>
<dbReference type="RefSeq" id="XP_040644926.1">
    <property type="nucleotide sequence ID" value="XM_040792959.1"/>
</dbReference>
<feature type="compositionally biased region" description="Polar residues" evidence="1">
    <location>
        <begin position="334"/>
        <end position="356"/>
    </location>
</feature>
<feature type="compositionally biased region" description="Polar residues" evidence="1">
    <location>
        <begin position="170"/>
        <end position="182"/>
    </location>
</feature>
<dbReference type="STRING" id="5078.A0A135LBY4"/>
<dbReference type="InterPro" id="IPR016135">
    <property type="entry name" value="UBQ-conjugating_enzyme/RWD"/>
</dbReference>
<dbReference type="GeneID" id="63708259"/>
<feature type="region of interest" description="Disordered" evidence="1">
    <location>
        <begin position="328"/>
        <end position="356"/>
    </location>
</feature>
<dbReference type="PROSITE" id="PS50127">
    <property type="entry name" value="UBC_2"/>
    <property type="match status" value="1"/>
</dbReference>
<feature type="compositionally biased region" description="Low complexity" evidence="1">
    <location>
        <begin position="146"/>
        <end position="161"/>
    </location>
</feature>
<evidence type="ECO:0000256" key="1">
    <source>
        <dbReference type="SAM" id="MobiDB-lite"/>
    </source>
</evidence>
<evidence type="ECO:0000313" key="3">
    <source>
        <dbReference type="EMBL" id="KXG46390.1"/>
    </source>
</evidence>
<protein>
    <submittedName>
        <fullName evidence="3">Ubiquitin-conjugating enzyme, E2</fullName>
    </submittedName>
</protein>
<dbReference type="AlphaFoldDB" id="A0A135LBY4"/>
<comment type="caution">
    <text evidence="3">The sequence shown here is derived from an EMBL/GenBank/DDBJ whole genome shotgun (WGS) entry which is preliminary data.</text>
</comment>
<feature type="region of interest" description="Disordered" evidence="1">
    <location>
        <begin position="434"/>
        <end position="457"/>
    </location>
</feature>
<dbReference type="InterPro" id="IPR000608">
    <property type="entry name" value="UBC"/>
</dbReference>
<dbReference type="Pfam" id="PF00179">
    <property type="entry name" value="UQ_con"/>
    <property type="match status" value="1"/>
</dbReference>
<evidence type="ECO:0000259" key="2">
    <source>
        <dbReference type="PROSITE" id="PS50127"/>
    </source>
</evidence>
<dbReference type="SUPFAM" id="SSF54495">
    <property type="entry name" value="UBC-like"/>
    <property type="match status" value="1"/>
</dbReference>
<feature type="region of interest" description="Disordered" evidence="1">
    <location>
        <begin position="136"/>
        <end position="188"/>
    </location>
</feature>
<feature type="region of interest" description="Disordered" evidence="1">
    <location>
        <begin position="374"/>
        <end position="394"/>
    </location>
</feature>
<gene>
    <name evidence="3" type="ORF">PGRI_052460</name>
</gene>
<dbReference type="EMBL" id="LHQR01000069">
    <property type="protein sequence ID" value="KXG46390.1"/>
    <property type="molecule type" value="Genomic_DNA"/>
</dbReference>
<dbReference type="Proteomes" id="UP000070168">
    <property type="component" value="Unassembled WGS sequence"/>
</dbReference>
<dbReference type="Gene3D" id="3.10.110.10">
    <property type="entry name" value="Ubiquitin Conjugating Enzyme"/>
    <property type="match status" value="1"/>
</dbReference>
<evidence type="ECO:0000313" key="4">
    <source>
        <dbReference type="Proteomes" id="UP000070168"/>
    </source>
</evidence>
<organism evidence="3 4">
    <name type="scientific">Penicillium patulum</name>
    <name type="common">Penicillium griseofulvum</name>
    <dbReference type="NCBI Taxonomy" id="5078"/>
    <lineage>
        <taxon>Eukaryota</taxon>
        <taxon>Fungi</taxon>
        <taxon>Dikarya</taxon>
        <taxon>Ascomycota</taxon>
        <taxon>Pezizomycotina</taxon>
        <taxon>Eurotiomycetes</taxon>
        <taxon>Eurotiomycetidae</taxon>
        <taxon>Eurotiales</taxon>
        <taxon>Aspergillaceae</taxon>
        <taxon>Penicillium</taxon>
    </lineage>
</organism>
<proteinExistence type="predicted"/>